<gene>
    <name evidence="10" type="ORF">OSB52_01655</name>
</gene>
<dbReference type="SMART" id="SM00382">
    <property type="entry name" value="AAA"/>
    <property type="match status" value="2"/>
</dbReference>
<feature type="domain" description="ABC transporter" evidence="9">
    <location>
        <begin position="14"/>
        <end position="250"/>
    </location>
</feature>
<accession>A0A9X3D124</accession>
<dbReference type="AlphaFoldDB" id="A0A9X3D124"/>
<reference evidence="10" key="1">
    <citation type="submission" date="2022-10" db="EMBL/GenBank/DDBJ databases">
        <title>WGS of marine actinomycetes from Thailand.</title>
        <authorList>
            <person name="Thawai C."/>
        </authorList>
    </citation>
    <scope>NUCLEOTIDE SEQUENCE</scope>
    <source>
        <strain evidence="10">SW21</strain>
    </source>
</reference>
<dbReference type="RefSeq" id="WP_266059828.1">
    <property type="nucleotide sequence ID" value="NZ_JAPKFM010000001.1"/>
</dbReference>
<keyword evidence="1" id="KW-0813">Transport</keyword>
<dbReference type="PANTHER" id="PTHR43790">
    <property type="entry name" value="CARBOHYDRATE TRANSPORT ATP-BINDING PROTEIN MG119-RELATED"/>
    <property type="match status" value="1"/>
</dbReference>
<dbReference type="Proteomes" id="UP001143347">
    <property type="component" value="Unassembled WGS sequence"/>
</dbReference>
<evidence type="ECO:0000256" key="2">
    <source>
        <dbReference type="ARBA" id="ARBA00022475"/>
    </source>
</evidence>
<keyword evidence="7" id="KW-1278">Translocase</keyword>
<dbReference type="PROSITE" id="PS00211">
    <property type="entry name" value="ABC_TRANSPORTER_1"/>
    <property type="match status" value="1"/>
</dbReference>
<dbReference type="Gene3D" id="3.40.50.300">
    <property type="entry name" value="P-loop containing nucleotide triphosphate hydrolases"/>
    <property type="match status" value="2"/>
</dbReference>
<comment type="caution">
    <text evidence="10">The sequence shown here is derived from an EMBL/GenBank/DDBJ whole genome shotgun (WGS) entry which is preliminary data.</text>
</comment>
<keyword evidence="2" id="KW-1003">Cell membrane</keyword>
<evidence type="ECO:0000313" key="10">
    <source>
        <dbReference type="EMBL" id="MCX2962792.1"/>
    </source>
</evidence>
<dbReference type="InterPro" id="IPR017871">
    <property type="entry name" value="ABC_transporter-like_CS"/>
</dbReference>
<proteinExistence type="predicted"/>
<dbReference type="EMBL" id="JAPKFM010000001">
    <property type="protein sequence ID" value="MCX2962792.1"/>
    <property type="molecule type" value="Genomic_DNA"/>
</dbReference>
<evidence type="ECO:0000256" key="7">
    <source>
        <dbReference type="ARBA" id="ARBA00022967"/>
    </source>
</evidence>
<evidence type="ECO:0000259" key="9">
    <source>
        <dbReference type="PROSITE" id="PS50893"/>
    </source>
</evidence>
<evidence type="ECO:0000313" key="11">
    <source>
        <dbReference type="Proteomes" id="UP001143347"/>
    </source>
</evidence>
<keyword evidence="4" id="KW-0677">Repeat</keyword>
<dbReference type="CDD" id="cd03215">
    <property type="entry name" value="ABC_Carb_Monos_II"/>
    <property type="match status" value="1"/>
</dbReference>
<dbReference type="GO" id="GO:0016887">
    <property type="term" value="F:ATP hydrolysis activity"/>
    <property type="evidence" value="ECO:0007669"/>
    <property type="project" value="InterPro"/>
</dbReference>
<protein>
    <submittedName>
        <fullName evidence="10">Sugar ABC transporter ATP-binding protein</fullName>
    </submittedName>
</protein>
<keyword evidence="6 10" id="KW-0067">ATP-binding</keyword>
<dbReference type="PROSITE" id="PS50893">
    <property type="entry name" value="ABC_TRANSPORTER_2"/>
    <property type="match status" value="2"/>
</dbReference>
<dbReference type="InterPro" id="IPR050107">
    <property type="entry name" value="ABC_carbohydrate_import_ATPase"/>
</dbReference>
<dbReference type="PANTHER" id="PTHR43790:SF3">
    <property type="entry name" value="D-ALLOSE IMPORT ATP-BINDING PROTEIN ALSA-RELATED"/>
    <property type="match status" value="1"/>
</dbReference>
<keyword evidence="5" id="KW-0547">Nucleotide-binding</keyword>
<organism evidence="10 11">
    <name type="scientific">Gordonia aquimaris</name>
    <dbReference type="NCBI Taxonomy" id="2984863"/>
    <lineage>
        <taxon>Bacteria</taxon>
        <taxon>Bacillati</taxon>
        <taxon>Actinomycetota</taxon>
        <taxon>Actinomycetes</taxon>
        <taxon>Mycobacteriales</taxon>
        <taxon>Gordoniaceae</taxon>
        <taxon>Gordonia</taxon>
    </lineage>
</organism>
<feature type="domain" description="ABC transporter" evidence="9">
    <location>
        <begin position="262"/>
        <end position="506"/>
    </location>
</feature>
<evidence type="ECO:0000256" key="1">
    <source>
        <dbReference type="ARBA" id="ARBA00022448"/>
    </source>
</evidence>
<keyword evidence="11" id="KW-1185">Reference proteome</keyword>
<evidence type="ECO:0000256" key="8">
    <source>
        <dbReference type="ARBA" id="ARBA00023136"/>
    </source>
</evidence>
<dbReference type="InterPro" id="IPR027417">
    <property type="entry name" value="P-loop_NTPase"/>
</dbReference>
<dbReference type="InterPro" id="IPR003439">
    <property type="entry name" value="ABC_transporter-like_ATP-bd"/>
</dbReference>
<evidence type="ECO:0000256" key="3">
    <source>
        <dbReference type="ARBA" id="ARBA00022597"/>
    </source>
</evidence>
<dbReference type="Pfam" id="PF00005">
    <property type="entry name" value="ABC_tran"/>
    <property type="match status" value="2"/>
</dbReference>
<evidence type="ECO:0000256" key="4">
    <source>
        <dbReference type="ARBA" id="ARBA00022737"/>
    </source>
</evidence>
<keyword evidence="3" id="KW-0762">Sugar transport</keyword>
<name>A0A9X3D124_9ACTN</name>
<evidence type="ECO:0000256" key="6">
    <source>
        <dbReference type="ARBA" id="ARBA00022840"/>
    </source>
</evidence>
<dbReference type="CDD" id="cd03216">
    <property type="entry name" value="ABC_Carb_Monos_I"/>
    <property type="match status" value="1"/>
</dbReference>
<dbReference type="GO" id="GO:0005524">
    <property type="term" value="F:ATP binding"/>
    <property type="evidence" value="ECO:0007669"/>
    <property type="project" value="UniProtKB-KW"/>
</dbReference>
<keyword evidence="8" id="KW-0472">Membrane</keyword>
<sequence length="511" mass="54181">MTSPQPIEMDQPVLRLDGIAKSFGNAVALENVSLSFRHGTVTALTGENGSGKSTIAKIVGGLLAPDAGQVIIDGVVRRLNDPNAARRQGIALISQELTLAADLTVAENIFMGRLPSHASSVVSWRRMRADAMTVLESCGIEVDPRARVADLPIETQQQVEIARALSTDPAVLILDEATSSLSEKAAERLLELVRLQRAAGTTVIMITHRMNEIFRVADTAAVLRDGRIVAELDVATTTEDEIVRQMVGRELGDYYGTSTHTVDSDDIVLRAAALAVAERDLHPIDIAVARGEILGIAGLAGSGKEIVGHALGGAVAAAGDVSVSGVPVASGRPDRVLAGGIGFVPEDRKAMGLLLNRSVAENFALAWRSKVFRSGLRRSAVESRMVSDAVARFSVRTASTQLPVGQLSGGNQQKIIIGRLFELALPVYVMSEPTRGIDVGARSAIYGMLREQAARGAAIVLISSELNELCGMCDRVLTMHQGRAVAEFARDEITEDNINTAMVTGRSSVAT</sequence>
<dbReference type="InterPro" id="IPR003593">
    <property type="entry name" value="AAA+_ATPase"/>
</dbReference>
<dbReference type="SUPFAM" id="SSF52540">
    <property type="entry name" value="P-loop containing nucleoside triphosphate hydrolases"/>
    <property type="match status" value="2"/>
</dbReference>
<evidence type="ECO:0000256" key="5">
    <source>
        <dbReference type="ARBA" id="ARBA00022741"/>
    </source>
</evidence>